<keyword evidence="1" id="KW-0150">Chloroplast</keyword>
<accession>A0A1Z1M0Z9</accession>
<proteinExistence type="predicted"/>
<organism evidence="1">
    <name type="scientific">Laurenciella marilzae</name>
    <dbReference type="NCBI Taxonomy" id="1413812"/>
    <lineage>
        <taxon>Eukaryota</taxon>
        <taxon>Rhodophyta</taxon>
        <taxon>Florideophyceae</taxon>
        <taxon>Rhodymeniophycidae</taxon>
        <taxon>Ceramiales</taxon>
        <taxon>Rhodomelaceae</taxon>
        <taxon>Laurencieae</taxon>
        <taxon>Laurenciella</taxon>
    </lineage>
</organism>
<gene>
    <name evidence="1" type="primary">ycf21</name>
</gene>
<dbReference type="EMBL" id="MF101410">
    <property type="protein sequence ID" value="ARW59736.1"/>
    <property type="molecule type" value="Genomic_DNA"/>
</dbReference>
<dbReference type="SUPFAM" id="SSF64288">
    <property type="entry name" value="Chorismate lyase-like"/>
    <property type="match status" value="1"/>
</dbReference>
<keyword evidence="1" id="KW-0934">Plastid</keyword>
<dbReference type="GeneID" id="33347971"/>
<evidence type="ECO:0000313" key="1">
    <source>
        <dbReference type="EMBL" id="ARW59736.1"/>
    </source>
</evidence>
<dbReference type="Gene3D" id="3.40.1410.10">
    <property type="entry name" value="Chorismate lyase-like"/>
    <property type="match status" value="1"/>
</dbReference>
<sequence length="177" mass="21317">MKFHLYTFNKFYPIYILQVDNTKQYKYKSTASNTRPTKHKLGVIGRGSLIQYLQYLSNQKIYMNKLQVTNNQYTFESRKMRCIWLGKYLYSNLTLARSLWTEVTNQTNEFGKFSLIPIGTFFTNNQVDVHRKTHELYYGYCRKVELLNKNTNSLNGRKCSLYYKKRHYITIQEFFLI</sequence>
<dbReference type="AlphaFoldDB" id="A0A1Z1M0Z9"/>
<name>A0A1Z1M0Z9_9FLOR</name>
<dbReference type="Pfam" id="PF01947">
    <property type="entry name" value="Rv2949c-like"/>
    <property type="match status" value="1"/>
</dbReference>
<dbReference type="InterPro" id="IPR028978">
    <property type="entry name" value="Chorismate_lyase_/UTRA_dom_sf"/>
</dbReference>
<dbReference type="RefSeq" id="YP_009391592.1">
    <property type="nucleotide sequence ID" value="NC_035259.1"/>
</dbReference>
<dbReference type="InterPro" id="IPR002800">
    <property type="entry name" value="Rv2949c-like"/>
</dbReference>
<protein>
    <submittedName>
        <fullName evidence="1">Uncharacterized protein</fullName>
    </submittedName>
</protein>
<reference evidence="1" key="1">
    <citation type="journal article" date="2017" name="J. Phycol.">
        <title>Analysis of chloroplast genomes and a supermatrix inform reclassification of the Rhodomelaceae (Rhodophyta).</title>
        <authorList>
            <person name="Diaz-Tapia P."/>
            <person name="Maggs C.A."/>
            <person name="West J.A."/>
            <person name="Verbruggen H."/>
        </authorList>
    </citation>
    <scope>NUCLEOTIDE SEQUENCE</scope>
    <source>
        <strain evidence="1">HV1501</strain>
    </source>
</reference>
<geneLocation type="chloroplast" evidence="1"/>